<keyword evidence="11" id="KW-1185">Reference proteome</keyword>
<accession>A0A261R5Z8</accession>
<dbReference type="RefSeq" id="WP_094849040.1">
    <property type="nucleotide sequence ID" value="NZ_NEVJ01000003.1"/>
</dbReference>
<evidence type="ECO:0000256" key="2">
    <source>
        <dbReference type="ARBA" id="ARBA00004941"/>
    </source>
</evidence>
<evidence type="ECO:0000256" key="5">
    <source>
        <dbReference type="ARBA" id="ARBA00023239"/>
    </source>
</evidence>
<keyword evidence="7" id="KW-0732">Signal</keyword>
<feature type="chain" id="PRO_5012017515" description="argininosuccinate lyase" evidence="7">
    <location>
        <begin position="28"/>
        <end position="541"/>
    </location>
</feature>
<dbReference type="Gene3D" id="1.10.275.10">
    <property type="entry name" value="Fumarase/aspartase (N-terminal domain)"/>
    <property type="match status" value="1"/>
</dbReference>
<dbReference type="OrthoDB" id="9769623at2"/>
<dbReference type="InterPro" id="IPR024083">
    <property type="entry name" value="Fumarase/histidase_N"/>
</dbReference>
<dbReference type="GO" id="GO:0004056">
    <property type="term" value="F:argininosuccinate lyase activity"/>
    <property type="evidence" value="ECO:0007669"/>
    <property type="project" value="UniProtKB-EC"/>
</dbReference>
<dbReference type="GO" id="GO:0005829">
    <property type="term" value="C:cytosol"/>
    <property type="evidence" value="ECO:0007669"/>
    <property type="project" value="TreeGrafter"/>
</dbReference>
<sequence length="541" mass="58666">MRQHAARRYAPTCLAVALACCAAIATAQPAPTTTAAPDSATAPAPAGAAPQASPAAKPAAKPHGRDEFFWLGEINKATAVINTDEGLLDKSMAPRLAAAVAKVIQDGDQPGGKRPSTVITFEPLLIKAGGLDVTLLHAGRSSQDMHATYRAAILRDKLLELADQLNATSTTLVNLAAKHVDTIVPNYTNGVAAQPNSYGHYLLGHAAGLDRDAQRIRETYARVDRSPMGTTVLNGTSWPLDRKRMADYLGFSQLVDNAYDASQISSMDEPVEVSSIVTSIALHTGNFIEDIMTQYAESRPWILLQEGGGNTYVSSAMPQKRNPGLLNSTRSDASTAITLAMGPIIQTHNITPGMPDPKDVEQNSAMVDSAIKALKKWDRVLKALVISPDRALEELNSDWTASQELADLLMRKYKLPFREGHHFASEVVEYARQNNIKPLDFQYADAKRIYAEVVKGSKYPQELPMTEAEFRASLDPVAIVRNRATSGGPQPAEMERMLKEARAKLSAQADWIKQRRAHIDDSLGRLDKDFNQLVASAAPAK</sequence>
<dbReference type="InterPro" id="IPR022761">
    <property type="entry name" value="Fumarate_lyase_N"/>
</dbReference>
<dbReference type="Pfam" id="PF00206">
    <property type="entry name" value="Lyase_1"/>
    <property type="match status" value="1"/>
</dbReference>
<dbReference type="Pfam" id="PF14698">
    <property type="entry name" value="ASL_C2"/>
    <property type="match status" value="1"/>
</dbReference>
<evidence type="ECO:0000256" key="3">
    <source>
        <dbReference type="ARBA" id="ARBA00012338"/>
    </source>
</evidence>
<dbReference type="PANTHER" id="PTHR43814">
    <property type="entry name" value="ARGININOSUCCINATE LYASE"/>
    <property type="match status" value="1"/>
</dbReference>
<dbReference type="InterPro" id="IPR008948">
    <property type="entry name" value="L-Aspartase-like"/>
</dbReference>
<dbReference type="InterPro" id="IPR009049">
    <property type="entry name" value="Argininosuccinate_lyase"/>
</dbReference>
<evidence type="ECO:0000259" key="9">
    <source>
        <dbReference type="Pfam" id="PF14698"/>
    </source>
</evidence>
<protein>
    <recommendedName>
        <fullName evidence="3">argininosuccinate lyase</fullName>
        <ecNumber evidence="3">4.3.2.1</ecNumber>
    </recommendedName>
</protein>
<dbReference type="STRING" id="1416803.CAL13_18015"/>
<evidence type="ECO:0000256" key="7">
    <source>
        <dbReference type="SAM" id="SignalP"/>
    </source>
</evidence>
<dbReference type="EMBL" id="NEVJ01000003">
    <property type="protein sequence ID" value="OZI20448.1"/>
    <property type="molecule type" value="Genomic_DNA"/>
</dbReference>
<evidence type="ECO:0000256" key="4">
    <source>
        <dbReference type="ARBA" id="ARBA00022571"/>
    </source>
</evidence>
<gene>
    <name evidence="10" type="ORF">CAL26_23410</name>
</gene>
<dbReference type="PANTHER" id="PTHR43814:SF1">
    <property type="entry name" value="ARGININOSUCCINATE LYASE"/>
    <property type="match status" value="1"/>
</dbReference>
<dbReference type="GO" id="GO:0042450">
    <property type="term" value="P:L-arginine biosynthetic process via ornithine"/>
    <property type="evidence" value="ECO:0007669"/>
    <property type="project" value="InterPro"/>
</dbReference>
<evidence type="ECO:0000313" key="11">
    <source>
        <dbReference type="Proteomes" id="UP000216857"/>
    </source>
</evidence>
<dbReference type="UniPathway" id="UPA00068">
    <property type="reaction ID" value="UER00114"/>
</dbReference>
<proteinExistence type="predicted"/>
<keyword evidence="4" id="KW-0055">Arginine biosynthesis</keyword>
<feature type="region of interest" description="Disordered" evidence="6">
    <location>
        <begin position="31"/>
        <end position="61"/>
    </location>
</feature>
<evidence type="ECO:0000259" key="8">
    <source>
        <dbReference type="Pfam" id="PF00206"/>
    </source>
</evidence>
<reference evidence="10" key="1">
    <citation type="submission" date="2017-05" db="EMBL/GenBank/DDBJ databases">
        <title>Complete and WGS of Bordetella genogroups.</title>
        <authorList>
            <person name="Spilker T."/>
            <person name="Lipuma J."/>
        </authorList>
    </citation>
    <scope>NUCLEOTIDE SEQUENCE</scope>
    <source>
        <strain evidence="10">AU21707</strain>
    </source>
</reference>
<dbReference type="SUPFAM" id="SSF48557">
    <property type="entry name" value="L-aspartase-like"/>
    <property type="match status" value="1"/>
</dbReference>
<feature type="signal peptide" evidence="7">
    <location>
        <begin position="1"/>
        <end position="27"/>
    </location>
</feature>
<evidence type="ECO:0000256" key="1">
    <source>
        <dbReference type="ARBA" id="ARBA00000985"/>
    </source>
</evidence>
<evidence type="ECO:0000313" key="10">
    <source>
        <dbReference type="EMBL" id="OZI20448.1"/>
    </source>
</evidence>
<comment type="pathway">
    <text evidence="2">Amino-acid biosynthesis; L-arginine biosynthesis; L-arginine from L-ornithine and carbamoyl phosphate: step 3/3.</text>
</comment>
<dbReference type="PRINTS" id="PR00149">
    <property type="entry name" value="FUMRATELYASE"/>
</dbReference>
<comment type="catalytic activity">
    <reaction evidence="1">
        <text>2-(N(omega)-L-arginino)succinate = fumarate + L-arginine</text>
        <dbReference type="Rhea" id="RHEA:24020"/>
        <dbReference type="ChEBI" id="CHEBI:29806"/>
        <dbReference type="ChEBI" id="CHEBI:32682"/>
        <dbReference type="ChEBI" id="CHEBI:57472"/>
        <dbReference type="EC" id="4.3.2.1"/>
    </reaction>
</comment>
<dbReference type="PROSITE" id="PS51257">
    <property type="entry name" value="PROKAR_LIPOPROTEIN"/>
    <property type="match status" value="1"/>
</dbReference>
<keyword evidence="5 10" id="KW-0456">Lyase</keyword>
<dbReference type="EC" id="4.3.2.1" evidence="3"/>
<organism evidence="10 11">
    <name type="scientific">Bordetella genomosp. 9</name>
    <dbReference type="NCBI Taxonomy" id="1416803"/>
    <lineage>
        <taxon>Bacteria</taxon>
        <taxon>Pseudomonadati</taxon>
        <taxon>Pseudomonadota</taxon>
        <taxon>Betaproteobacteria</taxon>
        <taxon>Burkholderiales</taxon>
        <taxon>Alcaligenaceae</taxon>
        <taxon>Bordetella</taxon>
    </lineage>
</organism>
<dbReference type="CDD" id="cd01359">
    <property type="entry name" value="Argininosuccinate_lyase"/>
    <property type="match status" value="1"/>
</dbReference>
<dbReference type="InterPro" id="IPR029419">
    <property type="entry name" value="Arg_succ_lyase_C"/>
</dbReference>
<keyword evidence="4" id="KW-0028">Amino-acid biosynthesis</keyword>
<name>A0A261R5Z8_9BORD</name>
<feature type="domain" description="Argininosuccinate lyase C-terminal" evidence="9">
    <location>
        <begin position="403"/>
        <end position="480"/>
    </location>
</feature>
<dbReference type="PRINTS" id="PR00145">
    <property type="entry name" value="ARGSUCLYASE"/>
</dbReference>
<dbReference type="InterPro" id="IPR000362">
    <property type="entry name" value="Fumarate_lyase_fam"/>
</dbReference>
<feature type="domain" description="Fumarate lyase N-terminal" evidence="8">
    <location>
        <begin position="136"/>
        <end position="330"/>
    </location>
</feature>
<comment type="caution">
    <text evidence="10">The sequence shown here is derived from an EMBL/GenBank/DDBJ whole genome shotgun (WGS) entry which is preliminary data.</text>
</comment>
<dbReference type="Gene3D" id="1.20.200.10">
    <property type="entry name" value="Fumarase/aspartase (Central domain)"/>
    <property type="match status" value="1"/>
</dbReference>
<dbReference type="Gene3D" id="1.10.40.30">
    <property type="entry name" value="Fumarase/aspartase (C-terminal domain)"/>
    <property type="match status" value="1"/>
</dbReference>
<dbReference type="AlphaFoldDB" id="A0A261R5Z8"/>
<dbReference type="Proteomes" id="UP000216857">
    <property type="component" value="Unassembled WGS sequence"/>
</dbReference>
<evidence type="ECO:0000256" key="6">
    <source>
        <dbReference type="SAM" id="MobiDB-lite"/>
    </source>
</evidence>